<evidence type="ECO:0000313" key="3">
    <source>
        <dbReference type="Proteomes" id="UP001501257"/>
    </source>
</evidence>
<name>A0ABP9TIU2_9MICC</name>
<feature type="domain" description="YrhK" evidence="1">
    <location>
        <begin position="30"/>
        <end position="85"/>
    </location>
</feature>
<organism evidence="2 3">
    <name type="scientific">Paeniglutamicibacter antarcticus</name>
    <dbReference type="NCBI Taxonomy" id="494023"/>
    <lineage>
        <taxon>Bacteria</taxon>
        <taxon>Bacillati</taxon>
        <taxon>Actinomycetota</taxon>
        <taxon>Actinomycetes</taxon>
        <taxon>Micrococcales</taxon>
        <taxon>Micrococcaceae</taxon>
        <taxon>Paeniglutamicibacter</taxon>
    </lineage>
</organism>
<gene>
    <name evidence="2" type="ORF">GCM10025778_01720</name>
</gene>
<evidence type="ECO:0000313" key="2">
    <source>
        <dbReference type="EMBL" id="GAA5225642.1"/>
    </source>
</evidence>
<reference evidence="3" key="1">
    <citation type="journal article" date="2019" name="Int. J. Syst. Evol. Microbiol.">
        <title>The Global Catalogue of Microorganisms (GCM) 10K type strain sequencing project: providing services to taxonomists for standard genome sequencing and annotation.</title>
        <authorList>
            <consortium name="The Broad Institute Genomics Platform"/>
            <consortium name="The Broad Institute Genome Sequencing Center for Infectious Disease"/>
            <person name="Wu L."/>
            <person name="Ma J."/>
        </authorList>
    </citation>
    <scope>NUCLEOTIDE SEQUENCE [LARGE SCALE GENOMIC DNA]</scope>
    <source>
        <strain evidence="3">JCM 18952</strain>
    </source>
</reference>
<sequence>MTKASNLEGPGGTDRPLILHLGHEELVIRQRYETISIVNDLLIGTWFLVGSFLFFSPSTAYAATWLFVFGSVEMLIRPTIRFVRRVHLRRYHPGVPGIGDGGHDF</sequence>
<evidence type="ECO:0000259" key="1">
    <source>
        <dbReference type="Pfam" id="PF14145"/>
    </source>
</evidence>
<dbReference type="RefSeq" id="WP_210100492.1">
    <property type="nucleotide sequence ID" value="NZ_BAABLK010000004.1"/>
</dbReference>
<comment type="caution">
    <text evidence="2">The sequence shown here is derived from an EMBL/GenBank/DDBJ whole genome shotgun (WGS) entry which is preliminary data.</text>
</comment>
<keyword evidence="3" id="KW-1185">Reference proteome</keyword>
<dbReference type="EMBL" id="BAABLK010000004">
    <property type="protein sequence ID" value="GAA5225642.1"/>
    <property type="molecule type" value="Genomic_DNA"/>
</dbReference>
<protein>
    <submittedName>
        <fullName evidence="2">YrhK family protein</fullName>
    </submittedName>
</protein>
<dbReference type="Proteomes" id="UP001501257">
    <property type="component" value="Unassembled WGS sequence"/>
</dbReference>
<proteinExistence type="predicted"/>
<dbReference type="InterPro" id="IPR025424">
    <property type="entry name" value="YrhK_domain"/>
</dbReference>
<accession>A0ABP9TIU2</accession>
<dbReference type="Pfam" id="PF14145">
    <property type="entry name" value="YrhK"/>
    <property type="match status" value="1"/>
</dbReference>